<evidence type="ECO:0000256" key="1">
    <source>
        <dbReference type="SAM" id="Phobius"/>
    </source>
</evidence>
<dbReference type="AlphaFoldDB" id="A0A239XCA6"/>
<evidence type="ECO:0000313" key="3">
    <source>
        <dbReference type="Proteomes" id="UP000215144"/>
    </source>
</evidence>
<keyword evidence="1" id="KW-0472">Membrane</keyword>
<dbReference type="InterPro" id="IPR021506">
    <property type="entry name" value="DUF3165"/>
</dbReference>
<dbReference type="OrthoDB" id="2237273at2"/>
<name>A0A239XCA6_STRAI</name>
<feature type="transmembrane region" description="Helical" evidence="1">
    <location>
        <begin position="27"/>
        <end position="47"/>
    </location>
</feature>
<accession>A0A239XCA6</accession>
<keyword evidence="1" id="KW-0812">Transmembrane</keyword>
<dbReference type="KEGG" id="saco:SAME_01838"/>
<organism evidence="2 3">
    <name type="scientific">Streptococcus acidominimus</name>
    <dbReference type="NCBI Taxonomy" id="1326"/>
    <lineage>
        <taxon>Bacteria</taxon>
        <taxon>Bacillati</taxon>
        <taxon>Bacillota</taxon>
        <taxon>Bacilli</taxon>
        <taxon>Lactobacillales</taxon>
        <taxon>Streptococcaceae</taxon>
        <taxon>Streptococcus</taxon>
    </lineage>
</organism>
<sequence length="91" mass="10219">MFYLLLLVALVLYYIFMAPKTIRNTINSIGLMIIMALLLILAGMSFMKLISSPGEVYVIVIMLLVGYLSLRDVLRLSARPSVLKSFFGSKK</sequence>
<dbReference type="Proteomes" id="UP000215144">
    <property type="component" value="Chromosome 1"/>
</dbReference>
<feature type="transmembrane region" description="Helical" evidence="1">
    <location>
        <begin position="54"/>
        <end position="70"/>
    </location>
</feature>
<dbReference type="RefSeq" id="WP_017769682.1">
    <property type="nucleotide sequence ID" value="NZ_LT906454.1"/>
</dbReference>
<protein>
    <submittedName>
        <fullName evidence="2">Membrane protein</fullName>
    </submittedName>
</protein>
<keyword evidence="1" id="KW-1133">Transmembrane helix</keyword>
<gene>
    <name evidence="2" type="ORF">SAMEA4504048_01838</name>
</gene>
<dbReference type="Pfam" id="PF11364">
    <property type="entry name" value="DUF3165"/>
    <property type="match status" value="1"/>
</dbReference>
<proteinExistence type="predicted"/>
<reference evidence="2 3" key="1">
    <citation type="submission" date="2017-06" db="EMBL/GenBank/DDBJ databases">
        <authorList>
            <consortium name="Pathogen Informatics"/>
        </authorList>
    </citation>
    <scope>NUCLEOTIDE SEQUENCE [LARGE SCALE GENOMIC DNA]</scope>
    <source>
        <strain evidence="2 3">NCTC11291</strain>
    </source>
</reference>
<dbReference type="EMBL" id="LT906454">
    <property type="protein sequence ID" value="SNV44331.1"/>
    <property type="molecule type" value="Genomic_DNA"/>
</dbReference>
<evidence type="ECO:0000313" key="2">
    <source>
        <dbReference type="EMBL" id="SNV44331.1"/>
    </source>
</evidence>